<accession>A0A8J8BDP9</accession>
<dbReference type="AlphaFoldDB" id="A0A8J8BDP9"/>
<comment type="similarity">
    <text evidence="1">Belongs to the HAD-like hydrolase superfamily.</text>
</comment>
<evidence type="ECO:0000256" key="2">
    <source>
        <dbReference type="PIRSR" id="PIRSR000915-1"/>
    </source>
</evidence>
<comment type="caution">
    <text evidence="5">The sequence shown here is derived from an EMBL/GenBank/DDBJ whole genome shotgun (WGS) entry which is preliminary data.</text>
</comment>
<dbReference type="GO" id="GO:0016791">
    <property type="term" value="F:phosphatase activity"/>
    <property type="evidence" value="ECO:0007669"/>
    <property type="project" value="TreeGrafter"/>
</dbReference>
<dbReference type="PIRSF" id="PIRSF000915">
    <property type="entry name" value="PGP-type_phosphatase"/>
    <property type="match status" value="1"/>
</dbReference>
<sequence>MRQSLIVTNIEGVAAAAETTARQEERAGRQPLASLYDTALLDLDGVVYRGKDAVPHAVPTLLSAADAGMHLAYVTNNASRTPDAVAAHLRQLGLPAEPSDVVTAAQAVARLIAEQVPQGAPILVIGGEGLRQALLEHGLTLVDSAEDTPAAVVQGYRPDTSWKELAEAAYAVEQGVPWFAANTDRTMPTARGIAPGNGALVGAVAAATGTWPTVAGKPEPALHRETMIRTRARRPLVVGDRLDTDIEGANRAGVDSLLVLTGVTRLPDVRKAPEEQQPTYLAEDLRALLEPNRLITDWREG</sequence>
<evidence type="ECO:0000256" key="3">
    <source>
        <dbReference type="PIRSR" id="PIRSR000915-2"/>
    </source>
</evidence>
<dbReference type="InterPro" id="IPR023214">
    <property type="entry name" value="HAD_sf"/>
</dbReference>
<dbReference type="InterPro" id="IPR006357">
    <property type="entry name" value="HAD-SF_hydro_IIA"/>
</dbReference>
<dbReference type="SUPFAM" id="SSF56784">
    <property type="entry name" value="HAD-like"/>
    <property type="match status" value="1"/>
</dbReference>
<name>A0A8J8BDP9_9ACTN</name>
<feature type="active site" description="Nucleophile" evidence="2">
    <location>
        <position position="42"/>
    </location>
</feature>
<keyword evidence="4" id="KW-0460">Magnesium</keyword>
<feature type="binding site" evidence="4">
    <location>
        <position position="42"/>
    </location>
    <ligand>
        <name>Mg(2+)</name>
        <dbReference type="ChEBI" id="CHEBI:18420"/>
    </ligand>
</feature>
<evidence type="ECO:0000313" key="5">
    <source>
        <dbReference type="EMBL" id="MBS2964705.1"/>
    </source>
</evidence>
<feature type="binding site" evidence="4">
    <location>
        <position position="44"/>
    </location>
    <ligand>
        <name>Mg(2+)</name>
        <dbReference type="ChEBI" id="CHEBI:18420"/>
    </ligand>
</feature>
<dbReference type="PANTHER" id="PTHR19288:SF95">
    <property type="entry name" value="D-GLYCEROL 3-PHOSPHATE PHOSPHATASE"/>
    <property type="match status" value="1"/>
</dbReference>
<keyword evidence="6" id="KW-1185">Reference proteome</keyword>
<dbReference type="Gene3D" id="3.40.50.1000">
    <property type="entry name" value="HAD superfamily/HAD-like"/>
    <property type="match status" value="2"/>
</dbReference>
<dbReference type="EMBL" id="JAGSXH010000057">
    <property type="protein sequence ID" value="MBS2964705.1"/>
    <property type="molecule type" value="Genomic_DNA"/>
</dbReference>
<dbReference type="NCBIfam" id="TIGR01460">
    <property type="entry name" value="HAD-SF-IIA"/>
    <property type="match status" value="1"/>
</dbReference>
<dbReference type="PANTHER" id="PTHR19288">
    <property type="entry name" value="4-NITROPHENYLPHOSPHATASE-RELATED"/>
    <property type="match status" value="1"/>
</dbReference>
<keyword evidence="5" id="KW-0378">Hydrolase</keyword>
<comment type="cofactor">
    <cofactor evidence="4">
        <name>Mg(2+)</name>
        <dbReference type="ChEBI" id="CHEBI:18420"/>
    </cofactor>
    <text evidence="4">Divalent metal ions. Mg(2+) is the most effective.</text>
</comment>
<feature type="binding site" evidence="4">
    <location>
        <position position="240"/>
    </location>
    <ligand>
        <name>Mg(2+)</name>
        <dbReference type="ChEBI" id="CHEBI:18420"/>
    </ligand>
</feature>
<evidence type="ECO:0000256" key="1">
    <source>
        <dbReference type="PIRNR" id="PIRNR000915"/>
    </source>
</evidence>
<keyword evidence="4" id="KW-0479">Metal-binding</keyword>
<gene>
    <name evidence="5" type="ORF">KGA66_16730</name>
</gene>
<dbReference type="GO" id="GO:0046872">
    <property type="term" value="F:metal ion binding"/>
    <property type="evidence" value="ECO:0007669"/>
    <property type="project" value="UniProtKB-KW"/>
</dbReference>
<feature type="active site" description="Proton donor" evidence="2">
    <location>
        <position position="44"/>
    </location>
</feature>
<feature type="binding site" evidence="3">
    <location>
        <position position="217"/>
    </location>
    <ligand>
        <name>substrate</name>
    </ligand>
</feature>
<dbReference type="Pfam" id="PF13242">
    <property type="entry name" value="Hydrolase_like"/>
    <property type="match status" value="1"/>
</dbReference>
<evidence type="ECO:0000313" key="6">
    <source>
        <dbReference type="Proteomes" id="UP000677913"/>
    </source>
</evidence>
<evidence type="ECO:0000256" key="4">
    <source>
        <dbReference type="PIRSR" id="PIRSR000915-3"/>
    </source>
</evidence>
<dbReference type="Proteomes" id="UP000677913">
    <property type="component" value="Unassembled WGS sequence"/>
</dbReference>
<dbReference type="InterPro" id="IPR036412">
    <property type="entry name" value="HAD-like_sf"/>
</dbReference>
<reference evidence="5" key="1">
    <citation type="submission" date="2021-04" db="EMBL/GenBank/DDBJ databases">
        <title>Genome based classification of Actinospica acidithermotolerans sp. nov., an actinobacterium isolated from an Indonesian hot spring.</title>
        <authorList>
            <person name="Kusuma A.B."/>
            <person name="Putra K.E."/>
            <person name="Nafisah S."/>
            <person name="Loh J."/>
            <person name="Nouioui I."/>
            <person name="Goodfellow M."/>
        </authorList>
    </citation>
    <scope>NUCLEOTIDE SEQUENCE</scope>
    <source>
        <strain evidence="5">DSM 45618</strain>
    </source>
</reference>
<dbReference type="GO" id="GO:0005737">
    <property type="term" value="C:cytoplasm"/>
    <property type="evidence" value="ECO:0007669"/>
    <property type="project" value="TreeGrafter"/>
</dbReference>
<organism evidence="5 6">
    <name type="scientific">Actinocrinis puniceicyclus</name>
    <dbReference type="NCBI Taxonomy" id="977794"/>
    <lineage>
        <taxon>Bacteria</taxon>
        <taxon>Bacillati</taxon>
        <taxon>Actinomycetota</taxon>
        <taxon>Actinomycetes</taxon>
        <taxon>Catenulisporales</taxon>
        <taxon>Actinospicaceae</taxon>
        <taxon>Actinocrinis</taxon>
    </lineage>
</organism>
<protein>
    <submittedName>
        <fullName evidence="5">HAD-IIA family hydrolase</fullName>
    </submittedName>
</protein>
<dbReference type="Pfam" id="PF13344">
    <property type="entry name" value="Hydrolase_6"/>
    <property type="match status" value="1"/>
</dbReference>
<proteinExistence type="inferred from homology"/>